<dbReference type="SUPFAM" id="SSF48452">
    <property type="entry name" value="TPR-like"/>
    <property type="match status" value="2"/>
</dbReference>
<keyword evidence="2 3" id="KW-0238">DNA-binding</keyword>
<dbReference type="InterPro" id="IPR011990">
    <property type="entry name" value="TPR-like_helical_dom_sf"/>
</dbReference>
<dbReference type="PANTHER" id="PTHR47691:SF3">
    <property type="entry name" value="HTH-TYPE TRANSCRIPTIONAL REGULATOR RV0890C-RELATED"/>
    <property type="match status" value="1"/>
</dbReference>
<dbReference type="PRINTS" id="PR00364">
    <property type="entry name" value="DISEASERSIST"/>
</dbReference>
<dbReference type="RefSeq" id="WP_233722522.1">
    <property type="nucleotide sequence ID" value="NZ_JAJVCN010000001.1"/>
</dbReference>
<evidence type="ECO:0000256" key="3">
    <source>
        <dbReference type="PROSITE-ProRule" id="PRU01091"/>
    </source>
</evidence>
<dbReference type="InterPro" id="IPR016032">
    <property type="entry name" value="Sig_transdc_resp-reg_C-effctor"/>
</dbReference>
<protein>
    <submittedName>
        <fullName evidence="5">Winged helix-turn-helix domain-containing protein</fullName>
    </submittedName>
</protein>
<accession>A0ABS8Z0F9</accession>
<evidence type="ECO:0000256" key="1">
    <source>
        <dbReference type="ARBA" id="ARBA00005820"/>
    </source>
</evidence>
<dbReference type="Proteomes" id="UP001521150">
    <property type="component" value="Unassembled WGS sequence"/>
</dbReference>
<dbReference type="Pfam" id="PF00486">
    <property type="entry name" value="Trans_reg_C"/>
    <property type="match status" value="1"/>
</dbReference>
<feature type="domain" description="OmpR/PhoB-type" evidence="4">
    <location>
        <begin position="1"/>
        <end position="82"/>
    </location>
</feature>
<proteinExistence type="inferred from homology"/>
<evidence type="ECO:0000256" key="2">
    <source>
        <dbReference type="ARBA" id="ARBA00023125"/>
    </source>
</evidence>
<name>A0ABS8Z0F9_9PSEU</name>
<comment type="caution">
    <text evidence="5">The sequence shown here is derived from an EMBL/GenBank/DDBJ whole genome shotgun (WGS) entry which is preliminary data.</text>
</comment>
<dbReference type="Gene3D" id="1.10.10.10">
    <property type="entry name" value="Winged helix-like DNA-binding domain superfamily/Winged helix DNA-binding domain"/>
    <property type="match status" value="1"/>
</dbReference>
<dbReference type="Pfam" id="PF03704">
    <property type="entry name" value="BTAD"/>
    <property type="match status" value="1"/>
</dbReference>
<reference evidence="5 6" key="1">
    <citation type="submission" date="2021-12" db="EMBL/GenBank/DDBJ databases">
        <title>Genome sequence of Kibdelosporangium philippinense ATCC 49844.</title>
        <authorList>
            <person name="Fedorov E.A."/>
            <person name="Omeragic M."/>
            <person name="Shalygina K.F."/>
            <person name="Maclea K.S."/>
        </authorList>
    </citation>
    <scope>NUCLEOTIDE SEQUENCE [LARGE SCALE GENOMIC DNA]</scope>
    <source>
        <strain evidence="5 6">ATCC 49844</strain>
    </source>
</reference>
<evidence type="ECO:0000313" key="5">
    <source>
        <dbReference type="EMBL" id="MCE7001456.1"/>
    </source>
</evidence>
<evidence type="ECO:0000313" key="6">
    <source>
        <dbReference type="Proteomes" id="UP001521150"/>
    </source>
</evidence>
<dbReference type="InterPro" id="IPR036388">
    <property type="entry name" value="WH-like_DNA-bd_sf"/>
</dbReference>
<dbReference type="CDD" id="cd15831">
    <property type="entry name" value="BTAD"/>
    <property type="match status" value="1"/>
</dbReference>
<gene>
    <name evidence="5" type="ORF">LWC34_01165</name>
</gene>
<dbReference type="SUPFAM" id="SSF46894">
    <property type="entry name" value="C-terminal effector domain of the bipartite response regulators"/>
    <property type="match status" value="1"/>
</dbReference>
<evidence type="ECO:0000259" key="4">
    <source>
        <dbReference type="PROSITE" id="PS51755"/>
    </source>
</evidence>
<keyword evidence="6" id="KW-1185">Reference proteome</keyword>
<dbReference type="InterPro" id="IPR005158">
    <property type="entry name" value="BTAD"/>
</dbReference>
<dbReference type="InterPro" id="IPR001867">
    <property type="entry name" value="OmpR/PhoB-type_DNA-bd"/>
</dbReference>
<dbReference type="SMART" id="SM01043">
    <property type="entry name" value="BTAD"/>
    <property type="match status" value="1"/>
</dbReference>
<comment type="similarity">
    <text evidence="1">Belongs to the AfsR/DnrI/RedD regulatory family.</text>
</comment>
<sequence length="978" mass="106162">MSARDAEGRVIELGGPKVRALLAVLLTEPGTVVPTERLLDGLYGQHLPDNAANALQSHVSRLRRSIGADRVELHTGGYRLVVDPSDVDAAKFAELVAEATRARPERAERLLGEALALWRGPAPEELGAYGHKLTEARLAASEDQIAAQLAQGRQDLVPRLRELVAQQPLRERLRVLLMRALASSGRPAEALTAYEEARRTLVEELGTDPSKELADAHMEILTGDQPAIRRVPAQLSSFVGRADELTRLADLLTSKRLVTLTGPGGTGKTRLAIEAVKHRNDVCFVELADVLDDLPQVVLAALGMRANRPPATPEQRLHAALRDRPMLLVFDNCEHVIEAAANLAKQLLSEHPDLRLLTTSREPLGITGEAIVSVPTLDIAEAVRLFADRAGTPAEEEVPRICAALDGLPLAIELAAARVRTLPIAQLAARLDDRFTLLSNRTADARHRTLRTVVSWSWDLLDDQERAVAARLTVFSGGATLNDAEAVCGSPDTMTLLPGLVDKSLVELVGDRYRMLETIRAFCAEQLGDATEETTRRHAEHFLAFAEEANDRLLTKDQLAWLARLDTEHDNLHAALRWAAQADPFLALRLVGALSTYWWMRGRRFEAAKLCRDLAIRIGPQPPDGLTEEFLLCVANTDLRDGHLEAVRHWATRRGAPPKHPFTLVVLAPVVGPPPSTVQHMLLGEDPWSRALESLGQGYLDVFNGDVDEAEQNWRTALEKFRAVGERWGIMQALGELGTITSWRGEHERATGMLGEAIELAGTLGATEELCDMVARRGDAYLAADDFASAARDYERVLTLGARLASPVILAGARLGLATLARLSGDIGEARRLIDLAYSEVGAGWFSPDWTRTQILVEAGWIACAEGKAAEAAMQLHEALTEVARWEHMPMAGAVAEALADVALLSSDPTRAARLLGMGSALGAVAAVDVARVTADATAAIGDSAFSTAYAIGRDMSRKTALEWLLTEQTHCGPKQTH</sequence>
<organism evidence="5 6">
    <name type="scientific">Kibdelosporangium philippinense</name>
    <dbReference type="NCBI Taxonomy" id="211113"/>
    <lineage>
        <taxon>Bacteria</taxon>
        <taxon>Bacillati</taxon>
        <taxon>Actinomycetota</taxon>
        <taxon>Actinomycetes</taxon>
        <taxon>Pseudonocardiales</taxon>
        <taxon>Pseudonocardiaceae</taxon>
        <taxon>Kibdelosporangium</taxon>
    </lineage>
</organism>
<dbReference type="Gene3D" id="1.25.40.10">
    <property type="entry name" value="Tetratricopeptide repeat domain"/>
    <property type="match status" value="2"/>
</dbReference>
<dbReference type="Pfam" id="PF25872">
    <property type="entry name" value="HTH_77"/>
    <property type="match status" value="1"/>
</dbReference>
<dbReference type="PROSITE" id="PS51755">
    <property type="entry name" value="OMPR_PHOB"/>
    <property type="match status" value="1"/>
</dbReference>
<dbReference type="InterPro" id="IPR058852">
    <property type="entry name" value="HTH_77"/>
</dbReference>
<dbReference type="SUPFAM" id="SSF52540">
    <property type="entry name" value="P-loop containing nucleoside triphosphate hydrolases"/>
    <property type="match status" value="1"/>
</dbReference>
<feature type="DNA-binding region" description="OmpR/PhoB-type" evidence="3">
    <location>
        <begin position="1"/>
        <end position="82"/>
    </location>
</feature>
<dbReference type="EMBL" id="JAJVCN010000001">
    <property type="protein sequence ID" value="MCE7001456.1"/>
    <property type="molecule type" value="Genomic_DNA"/>
</dbReference>
<dbReference type="InterPro" id="IPR027417">
    <property type="entry name" value="P-loop_NTPase"/>
</dbReference>
<dbReference type="SMART" id="SM00862">
    <property type="entry name" value="Trans_reg_C"/>
    <property type="match status" value="1"/>
</dbReference>
<dbReference type="PANTHER" id="PTHR47691">
    <property type="entry name" value="REGULATOR-RELATED"/>
    <property type="match status" value="1"/>
</dbReference>